<sequence>MIPHIQTKQWHKTFPRILYPSLPPAQPGERGKVSKTPSEGATNVNAEDPVPLSPESPDEGNPKASKSKKKLLDEWIQALKNKHSREERIMVLDESGDIMHDHSITMVKRWTKKMDILLTFVGLFSAVLTVFVVLSYQLLQPGPADPSAIVIQTPAQPVGFSCNVPFANSLHQPYRFTTPMSQFAAPMLMRWRVPAIVTAVPSLLQVALVLFLSGLIIIHWSAHPIVATVVSVIAALVLAFILGALLTSPAISFLIGQVKWLSRRLAYQATISIQHVIQARCLASFVSLQHLERLDNNLVSIMTTIQESDQLARRGGESVAVVEQKAPLIHDTMRWAYTFSKDNKPLNHAAVCLGRFGDPALVQYYDNILRTITDRWTDIRKKSVCYIGLSRRHSWDIRVAYLGDTVQVCYSTTCRHYCQQDPSFPNYPTITTTCHTNYDCGRMEAGDSLDTYQWEGMEGGRGKGGDERGYETPTEDGHVRMREIKHRRGPSGTSELRHRQGIWAQTEGFIATD</sequence>
<name>A0A4Q9MLB9_9APHY</name>
<feature type="domain" description="DUF6535" evidence="3">
    <location>
        <begin position="102"/>
        <end position="152"/>
    </location>
</feature>
<feature type="transmembrane region" description="Helical" evidence="2">
    <location>
        <begin position="195"/>
        <end position="218"/>
    </location>
</feature>
<proteinExistence type="predicted"/>
<keyword evidence="2" id="KW-1133">Transmembrane helix</keyword>
<feature type="transmembrane region" description="Helical" evidence="2">
    <location>
        <begin position="116"/>
        <end position="139"/>
    </location>
</feature>
<keyword evidence="2" id="KW-0472">Membrane</keyword>
<dbReference type="OrthoDB" id="3185525at2759"/>
<protein>
    <recommendedName>
        <fullName evidence="3">DUF6535 domain-containing protein</fullName>
    </recommendedName>
</protein>
<gene>
    <name evidence="4" type="ORF">BD311DRAFT_797246</name>
</gene>
<feature type="transmembrane region" description="Helical" evidence="2">
    <location>
        <begin position="225"/>
        <end position="246"/>
    </location>
</feature>
<dbReference type="AlphaFoldDB" id="A0A4Q9MLB9"/>
<dbReference type="Proteomes" id="UP000292957">
    <property type="component" value="Unassembled WGS sequence"/>
</dbReference>
<feature type="domain" description="DUF6535" evidence="3">
    <location>
        <begin position="178"/>
        <end position="221"/>
    </location>
</feature>
<organism evidence="4">
    <name type="scientific">Dichomitus squalens</name>
    <dbReference type="NCBI Taxonomy" id="114155"/>
    <lineage>
        <taxon>Eukaryota</taxon>
        <taxon>Fungi</taxon>
        <taxon>Dikarya</taxon>
        <taxon>Basidiomycota</taxon>
        <taxon>Agaricomycotina</taxon>
        <taxon>Agaricomycetes</taxon>
        <taxon>Polyporales</taxon>
        <taxon>Polyporaceae</taxon>
        <taxon>Dichomitus</taxon>
    </lineage>
</organism>
<dbReference type="InterPro" id="IPR045338">
    <property type="entry name" value="DUF6535"/>
</dbReference>
<accession>A0A4Q9MLB9</accession>
<dbReference type="EMBL" id="ML143422">
    <property type="protein sequence ID" value="TBU28420.1"/>
    <property type="molecule type" value="Genomic_DNA"/>
</dbReference>
<dbReference type="Pfam" id="PF20153">
    <property type="entry name" value="DUF6535"/>
    <property type="match status" value="2"/>
</dbReference>
<feature type="compositionally biased region" description="Polar residues" evidence="1">
    <location>
        <begin position="35"/>
        <end position="45"/>
    </location>
</feature>
<reference evidence="4" key="1">
    <citation type="submission" date="2019-01" db="EMBL/GenBank/DDBJ databases">
        <title>Draft genome sequences of three monokaryotic isolates of the white-rot basidiomycete fungus Dichomitus squalens.</title>
        <authorList>
            <consortium name="DOE Joint Genome Institute"/>
            <person name="Lopez S.C."/>
            <person name="Andreopoulos B."/>
            <person name="Pangilinan J."/>
            <person name="Lipzen A."/>
            <person name="Riley R."/>
            <person name="Ahrendt S."/>
            <person name="Ng V."/>
            <person name="Barry K."/>
            <person name="Daum C."/>
            <person name="Grigoriev I.V."/>
            <person name="Hilden K.S."/>
            <person name="Makela M.R."/>
            <person name="de Vries R.P."/>
        </authorList>
    </citation>
    <scope>NUCLEOTIDE SEQUENCE [LARGE SCALE GENOMIC DNA]</scope>
    <source>
        <strain evidence="4">OM18370.1</strain>
    </source>
</reference>
<evidence type="ECO:0000256" key="1">
    <source>
        <dbReference type="SAM" id="MobiDB-lite"/>
    </source>
</evidence>
<feature type="region of interest" description="Disordered" evidence="1">
    <location>
        <begin position="16"/>
        <end position="67"/>
    </location>
</feature>
<keyword evidence="2" id="KW-0812">Transmembrane</keyword>
<evidence type="ECO:0000256" key="2">
    <source>
        <dbReference type="SAM" id="Phobius"/>
    </source>
</evidence>
<evidence type="ECO:0000259" key="3">
    <source>
        <dbReference type="Pfam" id="PF20153"/>
    </source>
</evidence>
<evidence type="ECO:0000313" key="4">
    <source>
        <dbReference type="EMBL" id="TBU28420.1"/>
    </source>
</evidence>